<keyword evidence="6" id="KW-1185">Reference proteome</keyword>
<feature type="disulfide bond" evidence="1">
    <location>
        <begin position="162"/>
        <end position="180"/>
    </location>
</feature>
<feature type="disulfide bond" evidence="1">
    <location>
        <begin position="171"/>
        <end position="184"/>
    </location>
</feature>
<name>A0A0N4US23_DRAME</name>
<dbReference type="Proteomes" id="UP000274756">
    <property type="component" value="Unassembled WGS sequence"/>
</dbReference>
<evidence type="ECO:0000313" key="7">
    <source>
        <dbReference type="WBParaSite" id="DME_0001085501-mRNA-1"/>
    </source>
</evidence>
<evidence type="ECO:0000259" key="3">
    <source>
        <dbReference type="PROSITE" id="PS51670"/>
    </source>
</evidence>
<dbReference type="Pfam" id="PF01549">
    <property type="entry name" value="ShK"/>
    <property type="match status" value="2"/>
</dbReference>
<feature type="signal peptide" evidence="2">
    <location>
        <begin position="1"/>
        <end position="17"/>
    </location>
</feature>
<reference evidence="7" key="1">
    <citation type="submission" date="2017-02" db="UniProtKB">
        <authorList>
            <consortium name="WormBaseParasite"/>
        </authorList>
    </citation>
    <scope>IDENTIFICATION</scope>
</reference>
<proteinExistence type="predicted"/>
<protein>
    <submittedName>
        <fullName evidence="7">ShKT domain-containing protein</fullName>
    </submittedName>
</protein>
<sequence>MLAYLFVLTSLCNFANGDEKEINVCVKFVPGAQNALKRRPTVPVENCQDRDAACSQIFNIANNDVYAENLMPNMDYKVAENCQKPEYGMLARQICPRTCATCCLTREYNCQNVGGEDGPCRNFSRLMCGQFPNIALQFCPQICGLCHLPGAANMCPDTIDGCDILVGLGICTDNRYKNLCQRSCFSRDCLTNQTSELLIAIED</sequence>
<feature type="chain" id="PRO_5033720555" evidence="2">
    <location>
        <begin position="18"/>
        <end position="203"/>
    </location>
</feature>
<dbReference type="Proteomes" id="UP000038040">
    <property type="component" value="Unplaced"/>
</dbReference>
<evidence type="ECO:0000256" key="1">
    <source>
        <dbReference type="PROSITE-ProRule" id="PRU01005"/>
    </source>
</evidence>
<dbReference type="PROSITE" id="PS51670">
    <property type="entry name" value="SHKT"/>
    <property type="match status" value="1"/>
</dbReference>
<reference evidence="4 6" key="2">
    <citation type="submission" date="2018-11" db="EMBL/GenBank/DDBJ databases">
        <authorList>
            <consortium name="Pathogen Informatics"/>
        </authorList>
    </citation>
    <scope>NUCLEOTIDE SEQUENCE [LARGE SCALE GENOMIC DNA]</scope>
</reference>
<dbReference type="EMBL" id="UYYG01000493">
    <property type="protein sequence ID" value="VDN54280.1"/>
    <property type="molecule type" value="Genomic_DNA"/>
</dbReference>
<dbReference type="WBParaSite" id="DME_0001085501-mRNA-1">
    <property type="protein sequence ID" value="DME_0001085501-mRNA-1"/>
    <property type="gene ID" value="DME_0001085501"/>
</dbReference>
<feature type="domain" description="ShKT" evidence="3">
    <location>
        <begin position="155"/>
        <end position="189"/>
    </location>
</feature>
<keyword evidence="2" id="KW-0732">Signal</keyword>
<gene>
    <name evidence="4" type="ORF">DME_LOCUS4253</name>
</gene>
<feature type="disulfide bond" evidence="1">
    <location>
        <begin position="155"/>
        <end position="189"/>
    </location>
</feature>
<dbReference type="AlphaFoldDB" id="A0A0N4US23"/>
<dbReference type="InterPro" id="IPR003582">
    <property type="entry name" value="ShKT_dom"/>
</dbReference>
<evidence type="ECO:0000256" key="2">
    <source>
        <dbReference type="SAM" id="SignalP"/>
    </source>
</evidence>
<keyword evidence="1" id="KW-1015">Disulfide bond</keyword>
<organism evidence="5 7">
    <name type="scientific">Dracunculus medinensis</name>
    <name type="common">Guinea worm</name>
    <dbReference type="NCBI Taxonomy" id="318479"/>
    <lineage>
        <taxon>Eukaryota</taxon>
        <taxon>Metazoa</taxon>
        <taxon>Ecdysozoa</taxon>
        <taxon>Nematoda</taxon>
        <taxon>Chromadorea</taxon>
        <taxon>Rhabditida</taxon>
        <taxon>Spirurina</taxon>
        <taxon>Dracunculoidea</taxon>
        <taxon>Dracunculidae</taxon>
        <taxon>Dracunculus</taxon>
    </lineage>
</organism>
<accession>A0A0N4US23</accession>
<evidence type="ECO:0000313" key="4">
    <source>
        <dbReference type="EMBL" id="VDN54280.1"/>
    </source>
</evidence>
<evidence type="ECO:0000313" key="5">
    <source>
        <dbReference type="Proteomes" id="UP000038040"/>
    </source>
</evidence>
<evidence type="ECO:0000313" key="6">
    <source>
        <dbReference type="Proteomes" id="UP000274756"/>
    </source>
</evidence>